<evidence type="ECO:0000256" key="1">
    <source>
        <dbReference type="ARBA" id="ARBA00004571"/>
    </source>
</evidence>
<name>A0A1I5LYL3_9HYPH</name>
<proteinExistence type="inferred from homology"/>
<evidence type="ECO:0000256" key="3">
    <source>
        <dbReference type="ARBA" id="ARBA00022448"/>
    </source>
</evidence>
<feature type="domain" description="TonB-dependent receptor-like beta-barrel" evidence="13">
    <location>
        <begin position="248"/>
        <end position="646"/>
    </location>
</feature>
<reference evidence="15 16" key="1">
    <citation type="submission" date="2016-10" db="EMBL/GenBank/DDBJ databases">
        <authorList>
            <person name="de Groot N.N."/>
        </authorList>
    </citation>
    <scope>NUCLEOTIDE SEQUENCE [LARGE SCALE GENOMIC DNA]</scope>
    <source>
        <strain evidence="15 16">CGMCC 1.9157</strain>
    </source>
</reference>
<evidence type="ECO:0000256" key="7">
    <source>
        <dbReference type="ARBA" id="ARBA00023136"/>
    </source>
</evidence>
<evidence type="ECO:0000256" key="4">
    <source>
        <dbReference type="ARBA" id="ARBA00022452"/>
    </source>
</evidence>
<keyword evidence="7 10" id="KW-0472">Membrane</keyword>
<comment type="subcellular location">
    <subcellularLocation>
        <location evidence="1 10">Cell outer membrane</location>
        <topology evidence="1 10">Multi-pass membrane protein</topology>
    </subcellularLocation>
</comment>
<dbReference type="AlphaFoldDB" id="A0A1I5LYL3"/>
<keyword evidence="12" id="KW-0732">Signal</keyword>
<dbReference type="Pfam" id="PF07715">
    <property type="entry name" value="Plug"/>
    <property type="match status" value="1"/>
</dbReference>
<organism evidence="15 16">
    <name type="scientific">Cohaesibacter marisflavi</name>
    <dbReference type="NCBI Taxonomy" id="655353"/>
    <lineage>
        <taxon>Bacteria</taxon>
        <taxon>Pseudomonadati</taxon>
        <taxon>Pseudomonadota</taxon>
        <taxon>Alphaproteobacteria</taxon>
        <taxon>Hyphomicrobiales</taxon>
        <taxon>Cohaesibacteraceae</taxon>
    </lineage>
</organism>
<gene>
    <name evidence="15" type="ORF">SAMN04488056_11868</name>
</gene>
<dbReference type="OrthoDB" id="9796221at2"/>
<keyword evidence="8 15" id="KW-0675">Receptor</keyword>
<evidence type="ECO:0000256" key="2">
    <source>
        <dbReference type="ARBA" id="ARBA00009810"/>
    </source>
</evidence>
<comment type="similarity">
    <text evidence="2 10 11">Belongs to the TonB-dependent receptor family.</text>
</comment>
<dbReference type="GO" id="GO:0009279">
    <property type="term" value="C:cell outer membrane"/>
    <property type="evidence" value="ECO:0007669"/>
    <property type="project" value="UniProtKB-SubCell"/>
</dbReference>
<dbReference type="InterPro" id="IPR000531">
    <property type="entry name" value="Beta-barrel_TonB"/>
</dbReference>
<dbReference type="InterPro" id="IPR036942">
    <property type="entry name" value="Beta-barrel_TonB_sf"/>
</dbReference>
<evidence type="ECO:0000256" key="10">
    <source>
        <dbReference type="PROSITE-ProRule" id="PRU01360"/>
    </source>
</evidence>
<keyword evidence="5 10" id="KW-0812">Transmembrane</keyword>
<dbReference type="InterPro" id="IPR011276">
    <property type="entry name" value="TonB_haem/Hb_rcpt"/>
</dbReference>
<dbReference type="Gene3D" id="2.40.170.20">
    <property type="entry name" value="TonB-dependent receptor, beta-barrel domain"/>
    <property type="match status" value="1"/>
</dbReference>
<evidence type="ECO:0000256" key="12">
    <source>
        <dbReference type="SAM" id="SignalP"/>
    </source>
</evidence>
<evidence type="ECO:0000256" key="6">
    <source>
        <dbReference type="ARBA" id="ARBA00023077"/>
    </source>
</evidence>
<dbReference type="CDD" id="cd01347">
    <property type="entry name" value="ligand_gated_channel"/>
    <property type="match status" value="1"/>
</dbReference>
<keyword evidence="3 10" id="KW-0813">Transport</keyword>
<feature type="domain" description="TonB-dependent receptor plug" evidence="14">
    <location>
        <begin position="58"/>
        <end position="163"/>
    </location>
</feature>
<dbReference type="STRING" id="655353.SAMN04488056_11868"/>
<keyword evidence="9 10" id="KW-0998">Cell outer membrane</keyword>
<dbReference type="EMBL" id="FOVR01000018">
    <property type="protein sequence ID" value="SFP02322.1"/>
    <property type="molecule type" value="Genomic_DNA"/>
</dbReference>
<evidence type="ECO:0000259" key="14">
    <source>
        <dbReference type="Pfam" id="PF07715"/>
    </source>
</evidence>
<dbReference type="PANTHER" id="PTHR30069:SF41">
    <property type="entry name" value="HEME_HEMOPEXIN UTILIZATION PROTEIN C"/>
    <property type="match status" value="1"/>
</dbReference>
<evidence type="ECO:0000256" key="5">
    <source>
        <dbReference type="ARBA" id="ARBA00022692"/>
    </source>
</evidence>
<dbReference type="SUPFAM" id="SSF56935">
    <property type="entry name" value="Porins"/>
    <property type="match status" value="1"/>
</dbReference>
<evidence type="ECO:0000313" key="15">
    <source>
        <dbReference type="EMBL" id="SFP02322.1"/>
    </source>
</evidence>
<evidence type="ECO:0000256" key="9">
    <source>
        <dbReference type="ARBA" id="ARBA00023237"/>
    </source>
</evidence>
<dbReference type="NCBIfam" id="TIGR01785">
    <property type="entry name" value="TonB-hemin"/>
    <property type="match status" value="1"/>
</dbReference>
<dbReference type="GO" id="GO:0015232">
    <property type="term" value="F:heme transmembrane transporter activity"/>
    <property type="evidence" value="ECO:0007669"/>
    <property type="project" value="InterPro"/>
</dbReference>
<feature type="signal peptide" evidence="12">
    <location>
        <begin position="1"/>
        <end position="28"/>
    </location>
</feature>
<dbReference type="InterPro" id="IPR012910">
    <property type="entry name" value="Plug_dom"/>
</dbReference>
<dbReference type="Proteomes" id="UP000199236">
    <property type="component" value="Unassembled WGS sequence"/>
</dbReference>
<keyword evidence="6 11" id="KW-0798">TonB box</keyword>
<evidence type="ECO:0000256" key="11">
    <source>
        <dbReference type="RuleBase" id="RU003357"/>
    </source>
</evidence>
<keyword evidence="4 10" id="KW-1134">Transmembrane beta strand</keyword>
<protein>
    <submittedName>
        <fullName evidence="15">Hemoglobin/transferrin/lactoferrin receptor protein</fullName>
    </submittedName>
</protein>
<accession>A0A1I5LYL3</accession>
<dbReference type="PROSITE" id="PS52016">
    <property type="entry name" value="TONB_DEPENDENT_REC_3"/>
    <property type="match status" value="1"/>
</dbReference>
<keyword evidence="16" id="KW-1185">Reference proteome</keyword>
<dbReference type="GO" id="GO:0044718">
    <property type="term" value="P:siderophore transmembrane transport"/>
    <property type="evidence" value="ECO:0007669"/>
    <property type="project" value="TreeGrafter"/>
</dbReference>
<dbReference type="InterPro" id="IPR039426">
    <property type="entry name" value="TonB-dep_rcpt-like"/>
</dbReference>
<dbReference type="GO" id="GO:0015344">
    <property type="term" value="F:siderophore uptake transmembrane transporter activity"/>
    <property type="evidence" value="ECO:0007669"/>
    <property type="project" value="TreeGrafter"/>
</dbReference>
<sequence>MNTHAIRLAMFRAGTAMTAVCLFTAAHAQESLQKPIVTTLDEITVTASKGEGAAINEMASISVVGEQTKEETGANTVRDLLRGVPGASVAMTPGDTAASINLRGLEGFGRVVVTVDGARQNYQQSSHGLTSGSFIFEPEFLQDVTVIKGPSANAYGSGAIGGVVGFRTKSPGHFLEADETWAAETMLRYNTNKGWAAGETAAVRVNDAFSVLGSLVFRDNDDYQDGDGNRIENSDSQVVRGMAKADIQLSEEQRLVLGYIHNHDETTTSSGSYGNVVDTNNLTADYSYVSLDNDLVDLRITGYWTSTDLDQEYLSSSSSWYGQTRTFQIDTIGADIVNSSLFSTGAFAHKLTYGVDGYRDEVDNSDPAHSGGDGATPSGQRTVYGGFVQDSVGFGDWLEVNGGLRYDAFNLEGNGVDNSGSHLSPKVTVGVSPFSGNALGGLQVYGSYAEAYRAPALTETLVSWSHMGLFEMIPNANLKPETSRNYEAGINYSADSVFTDSDGLRLKAAIFQNNVSDYIEQIGIGIPAAPYYTYPEYQYQNIKSARIEGVELEATYDAGWFYAGLSGSIQKGYNETDGGLLDSVPANKFVTNIGFRALDDKANFGAQWETYKAQDDTSAEDYDVVNLFASYEPREGTSLSVNVDNLFDETYKPYGFTDNSSGRAIMFTFKQRFGG</sequence>
<evidence type="ECO:0000313" key="16">
    <source>
        <dbReference type="Proteomes" id="UP000199236"/>
    </source>
</evidence>
<dbReference type="RefSeq" id="WP_090075425.1">
    <property type="nucleotide sequence ID" value="NZ_FOVR01000018.1"/>
</dbReference>
<dbReference type="Gene3D" id="2.170.130.10">
    <property type="entry name" value="TonB-dependent receptor, plug domain"/>
    <property type="match status" value="1"/>
</dbReference>
<dbReference type="PANTHER" id="PTHR30069">
    <property type="entry name" value="TONB-DEPENDENT OUTER MEMBRANE RECEPTOR"/>
    <property type="match status" value="1"/>
</dbReference>
<feature type="chain" id="PRO_5011453611" evidence="12">
    <location>
        <begin position="29"/>
        <end position="675"/>
    </location>
</feature>
<dbReference type="Pfam" id="PF00593">
    <property type="entry name" value="TonB_dep_Rec_b-barrel"/>
    <property type="match status" value="1"/>
</dbReference>
<dbReference type="InterPro" id="IPR037066">
    <property type="entry name" value="Plug_dom_sf"/>
</dbReference>
<evidence type="ECO:0000259" key="13">
    <source>
        <dbReference type="Pfam" id="PF00593"/>
    </source>
</evidence>
<evidence type="ECO:0000256" key="8">
    <source>
        <dbReference type="ARBA" id="ARBA00023170"/>
    </source>
</evidence>